<dbReference type="AlphaFoldDB" id="A0A1F7FGN1"/>
<protein>
    <submittedName>
        <fullName evidence="1">Uncharacterized protein</fullName>
    </submittedName>
</protein>
<name>A0A1F7FGN1_UNCRA</name>
<comment type="caution">
    <text evidence="1">The sequence shown here is derived from an EMBL/GenBank/DDBJ whole genome shotgun (WGS) entry which is preliminary data.</text>
</comment>
<accession>A0A1F7FGN1</accession>
<sequence>MNNDRFTAARFLTQTGHFSRTNNKVKRPAFMPAAKDNKASIFDIENQTSAEVEECGRSHVLGPAVPKLYGFGKFHTDSVLSAGLMIEKAEPPPRHANIVNWPPPDEKEKQILIALQIADTADLCLFDSIIHYST</sequence>
<dbReference type="Proteomes" id="UP000179243">
    <property type="component" value="Unassembled WGS sequence"/>
</dbReference>
<evidence type="ECO:0000313" key="1">
    <source>
        <dbReference type="EMBL" id="OGK05860.1"/>
    </source>
</evidence>
<gene>
    <name evidence="1" type="ORF">A2519_04210</name>
</gene>
<organism evidence="1 2">
    <name type="scientific">Candidatus Raymondbacteria bacterium RIFOXYD12_FULL_49_13</name>
    <dbReference type="NCBI Taxonomy" id="1817890"/>
    <lineage>
        <taxon>Bacteria</taxon>
        <taxon>Raymondiibacteriota</taxon>
    </lineage>
</organism>
<reference evidence="1 2" key="1">
    <citation type="journal article" date="2016" name="Nat. Commun.">
        <title>Thousands of microbial genomes shed light on interconnected biogeochemical processes in an aquifer system.</title>
        <authorList>
            <person name="Anantharaman K."/>
            <person name="Brown C.T."/>
            <person name="Hug L.A."/>
            <person name="Sharon I."/>
            <person name="Castelle C.J."/>
            <person name="Probst A.J."/>
            <person name="Thomas B.C."/>
            <person name="Singh A."/>
            <person name="Wilkins M.J."/>
            <person name="Karaoz U."/>
            <person name="Brodie E.L."/>
            <person name="Williams K.H."/>
            <person name="Hubbard S.S."/>
            <person name="Banfield J.F."/>
        </authorList>
    </citation>
    <scope>NUCLEOTIDE SEQUENCE [LARGE SCALE GENOMIC DNA]</scope>
</reference>
<proteinExistence type="predicted"/>
<evidence type="ECO:0000313" key="2">
    <source>
        <dbReference type="Proteomes" id="UP000179243"/>
    </source>
</evidence>
<dbReference type="EMBL" id="MFYX01000046">
    <property type="protein sequence ID" value="OGK05860.1"/>
    <property type="molecule type" value="Genomic_DNA"/>
</dbReference>